<reference evidence="2 4" key="1">
    <citation type="submission" date="2018-07" db="EMBL/GenBank/DDBJ databases">
        <title>Brachybacterium saurashtrense DSM 23186 genome sequence.</title>
        <authorList>
            <person name="Guo L."/>
        </authorList>
    </citation>
    <scope>NUCLEOTIDE SEQUENCE [LARGE SCALE GENOMIC DNA]</scope>
    <source>
        <strain evidence="2 4">DSM 23186</strain>
    </source>
</reference>
<gene>
    <name evidence="2" type="ORF">DWV08_09525</name>
    <name evidence="3" type="ORF">DXU92_01270</name>
</gene>
<dbReference type="InterPro" id="IPR021385">
    <property type="entry name" value="DUF3017"/>
</dbReference>
<dbReference type="Proteomes" id="UP000254236">
    <property type="component" value="Chromosome"/>
</dbReference>
<dbReference type="AlphaFoldDB" id="A0A345YPH2"/>
<sequence>MPQTSRPASPPPPAGTGPASAVRRQAVLLCALAALAAIVTVGVLGSAPLAGRLLGALLGLLALLRAVLPARAVGAMAVRSRGLDVTVLVLLALPLVVLASSPNL</sequence>
<dbReference type="EMBL" id="QSWH01000001">
    <property type="protein sequence ID" value="RRR24843.1"/>
    <property type="molecule type" value="Genomic_DNA"/>
</dbReference>
<proteinExistence type="predicted"/>
<accession>A0A345YPH2</accession>
<dbReference type="Pfam" id="PF11222">
    <property type="entry name" value="DUF3017"/>
    <property type="match status" value="1"/>
</dbReference>
<dbReference type="EMBL" id="CP031356">
    <property type="protein sequence ID" value="AXK45824.1"/>
    <property type="molecule type" value="Genomic_DNA"/>
</dbReference>
<evidence type="ECO:0000313" key="2">
    <source>
        <dbReference type="EMBL" id="AXK45824.1"/>
    </source>
</evidence>
<dbReference type="Proteomes" id="UP000282185">
    <property type="component" value="Unassembled WGS sequence"/>
</dbReference>
<reference evidence="3 5" key="2">
    <citation type="submission" date="2018-08" db="EMBL/GenBank/DDBJ databases">
        <title>Brachybacterium saurashtrense DSM 23186.</title>
        <authorList>
            <person name="Li Y."/>
        </authorList>
    </citation>
    <scope>NUCLEOTIDE SEQUENCE [LARGE SCALE GENOMIC DNA]</scope>
    <source>
        <strain evidence="3 5">DSM 23186</strain>
    </source>
</reference>
<feature type="transmembrane region" description="Helical" evidence="1">
    <location>
        <begin position="53"/>
        <end position="70"/>
    </location>
</feature>
<organism evidence="3 5">
    <name type="scientific">Brachybacterium saurashtrense</name>
    <dbReference type="NCBI Taxonomy" id="556288"/>
    <lineage>
        <taxon>Bacteria</taxon>
        <taxon>Bacillati</taxon>
        <taxon>Actinomycetota</taxon>
        <taxon>Actinomycetes</taxon>
        <taxon>Micrococcales</taxon>
        <taxon>Dermabacteraceae</taxon>
        <taxon>Brachybacterium</taxon>
    </lineage>
</organism>
<keyword evidence="1" id="KW-0812">Transmembrane</keyword>
<keyword evidence="1" id="KW-0472">Membrane</keyword>
<feature type="transmembrane region" description="Helical" evidence="1">
    <location>
        <begin position="82"/>
        <end position="101"/>
    </location>
</feature>
<evidence type="ECO:0000313" key="4">
    <source>
        <dbReference type="Proteomes" id="UP000254236"/>
    </source>
</evidence>
<name>A0A345YPH2_9MICO</name>
<feature type="transmembrane region" description="Helical" evidence="1">
    <location>
        <begin position="26"/>
        <end position="47"/>
    </location>
</feature>
<evidence type="ECO:0000313" key="3">
    <source>
        <dbReference type="EMBL" id="RRR24843.1"/>
    </source>
</evidence>
<dbReference type="KEGG" id="bsau:DWV08_09525"/>
<evidence type="ECO:0000256" key="1">
    <source>
        <dbReference type="SAM" id="Phobius"/>
    </source>
</evidence>
<evidence type="ECO:0000313" key="5">
    <source>
        <dbReference type="Proteomes" id="UP000282185"/>
    </source>
</evidence>
<keyword evidence="4" id="KW-1185">Reference proteome</keyword>
<dbReference type="RefSeq" id="WP_115413566.1">
    <property type="nucleotide sequence ID" value="NZ_CP031356.1"/>
</dbReference>
<protein>
    <submittedName>
        <fullName evidence="3">DUF3017 domain-containing protein</fullName>
    </submittedName>
</protein>
<keyword evidence="1" id="KW-1133">Transmembrane helix</keyword>